<evidence type="ECO:0000313" key="1">
    <source>
        <dbReference type="EMBL" id="KAJ3979119.1"/>
    </source>
</evidence>
<dbReference type="InterPro" id="IPR040521">
    <property type="entry name" value="KDZ"/>
</dbReference>
<dbReference type="PANTHER" id="PTHR33096">
    <property type="entry name" value="CXC2 DOMAIN-CONTAINING PROTEIN"/>
    <property type="match status" value="1"/>
</dbReference>
<dbReference type="Proteomes" id="UP001163850">
    <property type="component" value="Unassembled WGS sequence"/>
</dbReference>
<protein>
    <submittedName>
        <fullName evidence="1">Uncharacterized protein</fullName>
    </submittedName>
</protein>
<comment type="caution">
    <text evidence="1">The sequence shown here is derived from an EMBL/GenBank/DDBJ whole genome shotgun (WGS) entry which is preliminary data.</text>
</comment>
<dbReference type="EMBL" id="MU802479">
    <property type="protein sequence ID" value="KAJ3979119.1"/>
    <property type="molecule type" value="Genomic_DNA"/>
</dbReference>
<gene>
    <name evidence="1" type="ORF">F5890DRAFT_1421815</name>
</gene>
<feature type="non-terminal residue" evidence="1">
    <location>
        <position position="1"/>
    </location>
</feature>
<dbReference type="PANTHER" id="PTHR33096:SF1">
    <property type="entry name" value="CXC1-LIKE CYSTEINE CLUSTER ASSOCIATED WITH KDZ TRANSPOSASES DOMAIN-CONTAINING PROTEIN"/>
    <property type="match status" value="1"/>
</dbReference>
<dbReference type="Pfam" id="PF18758">
    <property type="entry name" value="KDZ"/>
    <property type="match status" value="1"/>
</dbReference>
<accession>A0AA38UME5</accession>
<name>A0AA38UME5_9AGAR</name>
<organism evidence="1 2">
    <name type="scientific">Lentinula detonsa</name>
    <dbReference type="NCBI Taxonomy" id="2804962"/>
    <lineage>
        <taxon>Eukaryota</taxon>
        <taxon>Fungi</taxon>
        <taxon>Dikarya</taxon>
        <taxon>Basidiomycota</taxon>
        <taxon>Agaricomycotina</taxon>
        <taxon>Agaricomycetes</taxon>
        <taxon>Agaricomycetidae</taxon>
        <taxon>Agaricales</taxon>
        <taxon>Marasmiineae</taxon>
        <taxon>Omphalotaceae</taxon>
        <taxon>Lentinula</taxon>
    </lineage>
</organism>
<reference evidence="1" key="1">
    <citation type="submission" date="2022-08" db="EMBL/GenBank/DDBJ databases">
        <authorList>
            <consortium name="DOE Joint Genome Institute"/>
            <person name="Min B."/>
            <person name="Riley R."/>
            <person name="Sierra-Patev S."/>
            <person name="Naranjo-Ortiz M."/>
            <person name="Looney B."/>
            <person name="Konkel Z."/>
            <person name="Slot J.C."/>
            <person name="Sakamoto Y."/>
            <person name="Steenwyk J.L."/>
            <person name="Rokas A."/>
            <person name="Carro J."/>
            <person name="Camarero S."/>
            <person name="Ferreira P."/>
            <person name="Molpeceres G."/>
            <person name="Ruiz-Duenas F.J."/>
            <person name="Serrano A."/>
            <person name="Henrissat B."/>
            <person name="Drula E."/>
            <person name="Hughes K.W."/>
            <person name="Mata J.L."/>
            <person name="Ishikawa N.K."/>
            <person name="Vargas-Isla R."/>
            <person name="Ushijima S."/>
            <person name="Smith C.A."/>
            <person name="Ahrendt S."/>
            <person name="Andreopoulos W."/>
            <person name="He G."/>
            <person name="Labutti K."/>
            <person name="Lipzen A."/>
            <person name="Ng V."/>
            <person name="Sandor L."/>
            <person name="Barry K."/>
            <person name="Martinez A.T."/>
            <person name="Xiao Y."/>
            <person name="Gibbons J.G."/>
            <person name="Terashima K."/>
            <person name="Hibbett D.S."/>
            <person name="Grigoriev I.V."/>
        </authorList>
    </citation>
    <scope>NUCLEOTIDE SEQUENCE</scope>
    <source>
        <strain evidence="1">TFB7829</strain>
    </source>
</reference>
<dbReference type="AlphaFoldDB" id="A0AA38UME5"/>
<proteinExistence type="predicted"/>
<evidence type="ECO:0000313" key="2">
    <source>
        <dbReference type="Proteomes" id="UP001163850"/>
    </source>
</evidence>
<sequence length="110" mass="12710">TLGGEHAHCGCWLCSPLYLNIYHQMQSNDCCMISGQLHRSCVKWGFLKPYMSQTTFAISLFHAFGHQWPCQIIYHPQKCIGYGLSDGEGAEQLWHMLSWLIAYRRVGRCR</sequence>